<gene>
    <name evidence="2" type="ORF">V2H45_04345</name>
</gene>
<dbReference type="RefSeq" id="WP_330482399.1">
    <property type="nucleotide sequence ID" value="NZ_JAZBJZ010000010.1"/>
</dbReference>
<sequence length="576" mass="62078">MSRSSKSNKPASKRQKSSAPLFVAIGAAVATVGAGAAVFFVWQKSQVPTGVIGTASAIPQEAQVVMAFNTTSEPWQKLVQFGTPDSQKLLSEGMEKSPLNSLLVQSKTDFSRDVQPWLKGHVITALIADPQKPNAPPATLVIAPTSDRAKSDLFLTKYRDALTQQGAKFTPKEYKEFKYYESPTRDPNNSVITADIGGRYVAIATSSALIQRTIDTYKGDLPSLAKKSSFATVFGAESKSNIAEPLVQIYLDGAIALEFIGSQTKLSLGEPIIAQSRRELDAITLTAGTQKEGLRFEVTTYLKDKGTTNNPQAQTAAGTVLNSLPQEAFLLVSGINLNQSWQSLVAQAKGNANSEQMLDQIRKSVKDATKLDLERDILKWMTGEFAIAAIPNNQGILANPGFGFVVLLQTSNDKDAQATFDKLDAAAKTSSSGLIPQGVDLKSKKLGDRDIVTWQVGNATMASHGSLGNNFVFWSMGDLADQFVPKPTKSLPESSSFQILTTGLPKTNGGYFYLNMTTALTIADRLLPPDIRSTPSFTQVRAVLDAIRGIAVTSTNINSRITRLDFLFTLKPTPGN</sequence>
<dbReference type="InterPro" id="IPR021787">
    <property type="entry name" value="DUF3352"/>
</dbReference>
<keyword evidence="1" id="KW-1133">Transmembrane helix</keyword>
<dbReference type="AlphaFoldDB" id="A0AAW9PXI7"/>
<keyword evidence="1" id="KW-0812">Transmembrane</keyword>
<accession>A0AAW9PXI7</accession>
<comment type="caution">
    <text evidence="2">The sequence shown here is derived from an EMBL/GenBank/DDBJ whole genome shotgun (WGS) entry which is preliminary data.</text>
</comment>
<keyword evidence="1" id="KW-0472">Membrane</keyword>
<keyword evidence="3" id="KW-1185">Reference proteome</keyword>
<dbReference type="Pfam" id="PF11832">
    <property type="entry name" value="DUF3352"/>
    <property type="match status" value="1"/>
</dbReference>
<feature type="transmembrane region" description="Helical" evidence="1">
    <location>
        <begin position="21"/>
        <end position="42"/>
    </location>
</feature>
<dbReference type="EMBL" id="JAZBJZ010000010">
    <property type="protein sequence ID" value="MEE3715975.1"/>
    <property type="molecule type" value="Genomic_DNA"/>
</dbReference>
<evidence type="ECO:0000313" key="3">
    <source>
        <dbReference type="Proteomes" id="UP001333818"/>
    </source>
</evidence>
<evidence type="ECO:0000256" key="1">
    <source>
        <dbReference type="SAM" id="Phobius"/>
    </source>
</evidence>
<proteinExistence type="predicted"/>
<evidence type="ECO:0000313" key="2">
    <source>
        <dbReference type="EMBL" id="MEE3715975.1"/>
    </source>
</evidence>
<name>A0AAW9PXI7_9CYAN</name>
<dbReference type="Proteomes" id="UP001333818">
    <property type="component" value="Unassembled WGS sequence"/>
</dbReference>
<reference evidence="2" key="1">
    <citation type="submission" date="2024-01" db="EMBL/GenBank/DDBJ databases">
        <title>Bank of Algae and Cyanobacteria of the Azores (BACA) strain genomes.</title>
        <authorList>
            <person name="Luz R."/>
            <person name="Cordeiro R."/>
            <person name="Fonseca A."/>
            <person name="Goncalves V."/>
        </authorList>
    </citation>
    <scope>NUCLEOTIDE SEQUENCE</scope>
    <source>
        <strain evidence="2">BACA0141</strain>
    </source>
</reference>
<organism evidence="2 3">
    <name type="scientific">Tumidithrix elongata BACA0141</name>
    <dbReference type="NCBI Taxonomy" id="2716417"/>
    <lineage>
        <taxon>Bacteria</taxon>
        <taxon>Bacillati</taxon>
        <taxon>Cyanobacteriota</taxon>
        <taxon>Cyanophyceae</taxon>
        <taxon>Pseudanabaenales</taxon>
        <taxon>Pseudanabaenaceae</taxon>
        <taxon>Tumidithrix</taxon>
        <taxon>Tumidithrix elongata</taxon>
    </lineage>
</organism>
<protein>
    <submittedName>
        <fullName evidence="2">DUF3352 domain-containing protein</fullName>
    </submittedName>
</protein>